<dbReference type="RefSeq" id="WP_150582174.1">
    <property type="nucleotide sequence ID" value="NZ_CABVGX010000041.1"/>
</dbReference>
<name>A0A5E6VQB9_PSEFL</name>
<sequence>MDFLSPTLTGFTIDELDQSAVISLSMLEDDLILEVPDHKDIAPNWDVYPILGMDPDDPDWTGTEEPAGYWNDRIDDAVKLTGIELKIPKAVLEDYRNMEIELRYKFADASSLEPYSAPVLLHIRA</sequence>
<gene>
    <name evidence="1" type="ORF">PS645_04232</name>
</gene>
<evidence type="ECO:0000313" key="2">
    <source>
        <dbReference type="Proteomes" id="UP000325607"/>
    </source>
</evidence>
<dbReference type="Proteomes" id="UP000325607">
    <property type="component" value="Unassembled WGS sequence"/>
</dbReference>
<evidence type="ECO:0000313" key="1">
    <source>
        <dbReference type="EMBL" id="VVN19618.1"/>
    </source>
</evidence>
<dbReference type="OrthoDB" id="7028706at2"/>
<dbReference type="AlphaFoldDB" id="A0A5E6VQB9"/>
<dbReference type="EMBL" id="CABVGX010000041">
    <property type="protein sequence ID" value="VVN19618.1"/>
    <property type="molecule type" value="Genomic_DNA"/>
</dbReference>
<organism evidence="1 2">
    <name type="scientific">Pseudomonas fluorescens</name>
    <dbReference type="NCBI Taxonomy" id="294"/>
    <lineage>
        <taxon>Bacteria</taxon>
        <taxon>Pseudomonadati</taxon>
        <taxon>Pseudomonadota</taxon>
        <taxon>Gammaproteobacteria</taxon>
        <taxon>Pseudomonadales</taxon>
        <taxon>Pseudomonadaceae</taxon>
        <taxon>Pseudomonas</taxon>
    </lineage>
</organism>
<reference evidence="1 2" key="1">
    <citation type="submission" date="2019-09" db="EMBL/GenBank/DDBJ databases">
        <authorList>
            <person name="Chandra G."/>
            <person name="Truman W A."/>
        </authorList>
    </citation>
    <scope>NUCLEOTIDE SEQUENCE [LARGE SCALE GENOMIC DNA]</scope>
    <source>
        <strain evidence="1">PS645</strain>
    </source>
</reference>
<protein>
    <submittedName>
        <fullName evidence="1">Uncharacterized protein</fullName>
    </submittedName>
</protein>
<proteinExistence type="predicted"/>
<accession>A0A5E6VQB9</accession>